<protein>
    <submittedName>
        <fullName evidence="2">DUF4112 domain-containing protein</fullName>
    </submittedName>
</protein>
<keyword evidence="1" id="KW-0812">Transmembrane</keyword>
<accession>A0ABZ3C5V3</accession>
<evidence type="ECO:0000256" key="1">
    <source>
        <dbReference type="SAM" id="Phobius"/>
    </source>
</evidence>
<dbReference type="EMBL" id="CP115965">
    <property type="protein sequence ID" value="WZW98119.1"/>
    <property type="molecule type" value="Genomic_DNA"/>
</dbReference>
<dbReference type="PANTHER" id="PTHR35519">
    <property type="entry name" value="MEMBRANE PROTEINS"/>
    <property type="match status" value="1"/>
</dbReference>
<gene>
    <name evidence="2" type="ORF">PCC79_14680</name>
</gene>
<feature type="transmembrane region" description="Helical" evidence="1">
    <location>
        <begin position="133"/>
        <end position="160"/>
    </location>
</feature>
<proteinExistence type="predicted"/>
<keyword evidence="3" id="KW-1185">Reference proteome</keyword>
<dbReference type="PANTHER" id="PTHR35519:SF2">
    <property type="entry name" value="PH DOMAIN PROTEIN"/>
    <property type="match status" value="1"/>
</dbReference>
<dbReference type="Pfam" id="PF13430">
    <property type="entry name" value="DUF4112"/>
    <property type="match status" value="1"/>
</dbReference>
<keyword evidence="1" id="KW-0472">Membrane</keyword>
<dbReference type="RefSeq" id="WP_342372247.1">
    <property type="nucleotide sequence ID" value="NZ_CP115965.1"/>
</dbReference>
<keyword evidence="1" id="KW-1133">Transmembrane helix</keyword>
<name>A0ABZ3C5V3_9ACTN</name>
<evidence type="ECO:0000313" key="3">
    <source>
        <dbReference type="Proteomes" id="UP001434337"/>
    </source>
</evidence>
<evidence type="ECO:0000313" key="2">
    <source>
        <dbReference type="EMBL" id="WZW98119.1"/>
    </source>
</evidence>
<organism evidence="2 3">
    <name type="scientific">Propioniciclava soli</name>
    <dbReference type="NCBI Taxonomy" id="2775081"/>
    <lineage>
        <taxon>Bacteria</taxon>
        <taxon>Bacillati</taxon>
        <taxon>Actinomycetota</taxon>
        <taxon>Actinomycetes</taxon>
        <taxon>Propionibacteriales</taxon>
        <taxon>Propionibacteriaceae</taxon>
        <taxon>Propioniciclava</taxon>
    </lineage>
</organism>
<reference evidence="2 3" key="1">
    <citation type="journal article" date="2023" name="Environ Microbiome">
        <title>A coral-associated actinobacterium mitigates coral bleaching under heat stress.</title>
        <authorList>
            <person name="Li J."/>
            <person name="Zou Y."/>
            <person name="Li Q."/>
            <person name="Zhang J."/>
            <person name="Bourne D.G."/>
            <person name="Lyu Y."/>
            <person name="Liu C."/>
            <person name="Zhang S."/>
        </authorList>
    </citation>
    <scope>NUCLEOTIDE SEQUENCE [LARGE SCALE GENOMIC DNA]</scope>
    <source>
        <strain evidence="2 3">SCSIO 13291</strain>
    </source>
</reference>
<dbReference type="InterPro" id="IPR025187">
    <property type="entry name" value="DUF4112"/>
</dbReference>
<sequence length="169" mass="17754">MPADPPPPPEPRRVYPDIAISRRLARVTDDLVRIPGTGIGIGLDALVGLVPGIGDVVGTGLSAAIMADAVRQRVPLHVLARMGWNLLVDALLGFVPVVGDAADVLHRANRKNFRLLERCVIENRHVDASARTYGVLAVAMVIGFIAVALALAGLLIWGLVAGLGALLGR</sequence>
<dbReference type="Proteomes" id="UP001434337">
    <property type="component" value="Chromosome"/>
</dbReference>